<dbReference type="EMBL" id="VSRR010086222">
    <property type="protein sequence ID" value="MPC90995.1"/>
    <property type="molecule type" value="Genomic_DNA"/>
</dbReference>
<evidence type="ECO:0000313" key="1">
    <source>
        <dbReference type="EMBL" id="MPC90995.1"/>
    </source>
</evidence>
<name>A0A5B7J8H8_PORTR</name>
<sequence>MRVTLYLLSFSFQRLYAYNSYSAMTVNDSHSEQQNYEGYCERISDCVPFKKNVEALVSATSEHRAHLRLHAMVQVIE</sequence>
<reference evidence="1 2" key="1">
    <citation type="submission" date="2019-05" db="EMBL/GenBank/DDBJ databases">
        <title>Another draft genome of Portunus trituberculatus and its Hox gene families provides insights of decapod evolution.</title>
        <authorList>
            <person name="Jeong J.-H."/>
            <person name="Song I."/>
            <person name="Kim S."/>
            <person name="Choi T."/>
            <person name="Kim D."/>
            <person name="Ryu S."/>
            <person name="Kim W."/>
        </authorList>
    </citation>
    <scope>NUCLEOTIDE SEQUENCE [LARGE SCALE GENOMIC DNA]</scope>
    <source>
        <tissue evidence="1">Muscle</tissue>
    </source>
</reference>
<proteinExistence type="predicted"/>
<comment type="caution">
    <text evidence="1">The sequence shown here is derived from an EMBL/GenBank/DDBJ whole genome shotgun (WGS) entry which is preliminary data.</text>
</comment>
<organism evidence="1 2">
    <name type="scientific">Portunus trituberculatus</name>
    <name type="common">Swimming crab</name>
    <name type="synonym">Neptunus trituberculatus</name>
    <dbReference type="NCBI Taxonomy" id="210409"/>
    <lineage>
        <taxon>Eukaryota</taxon>
        <taxon>Metazoa</taxon>
        <taxon>Ecdysozoa</taxon>
        <taxon>Arthropoda</taxon>
        <taxon>Crustacea</taxon>
        <taxon>Multicrustacea</taxon>
        <taxon>Malacostraca</taxon>
        <taxon>Eumalacostraca</taxon>
        <taxon>Eucarida</taxon>
        <taxon>Decapoda</taxon>
        <taxon>Pleocyemata</taxon>
        <taxon>Brachyura</taxon>
        <taxon>Eubrachyura</taxon>
        <taxon>Portunoidea</taxon>
        <taxon>Portunidae</taxon>
        <taxon>Portuninae</taxon>
        <taxon>Portunus</taxon>
    </lineage>
</organism>
<dbReference type="AlphaFoldDB" id="A0A5B7J8H8"/>
<evidence type="ECO:0000313" key="2">
    <source>
        <dbReference type="Proteomes" id="UP000324222"/>
    </source>
</evidence>
<protein>
    <submittedName>
        <fullName evidence="1">Uncharacterized protein</fullName>
    </submittedName>
</protein>
<accession>A0A5B7J8H8</accession>
<dbReference type="Proteomes" id="UP000324222">
    <property type="component" value="Unassembled WGS sequence"/>
</dbReference>
<gene>
    <name evidence="1" type="ORF">E2C01_086003</name>
</gene>
<keyword evidence="2" id="KW-1185">Reference proteome</keyword>